<gene>
    <name evidence="1" type="ORF">ARMGADRAFT_1168096</name>
</gene>
<dbReference type="InParanoid" id="A0A2H3D3S1"/>
<evidence type="ECO:0000313" key="1">
    <source>
        <dbReference type="EMBL" id="PBK88394.1"/>
    </source>
</evidence>
<dbReference type="AlphaFoldDB" id="A0A2H3D3S1"/>
<dbReference type="OrthoDB" id="10295019at2759"/>
<keyword evidence="2" id="KW-1185">Reference proteome</keyword>
<evidence type="ECO:0000313" key="2">
    <source>
        <dbReference type="Proteomes" id="UP000217790"/>
    </source>
</evidence>
<organism evidence="1 2">
    <name type="scientific">Armillaria gallica</name>
    <name type="common">Bulbous honey fungus</name>
    <name type="synonym">Armillaria bulbosa</name>
    <dbReference type="NCBI Taxonomy" id="47427"/>
    <lineage>
        <taxon>Eukaryota</taxon>
        <taxon>Fungi</taxon>
        <taxon>Dikarya</taxon>
        <taxon>Basidiomycota</taxon>
        <taxon>Agaricomycotina</taxon>
        <taxon>Agaricomycetes</taxon>
        <taxon>Agaricomycetidae</taxon>
        <taxon>Agaricales</taxon>
        <taxon>Marasmiineae</taxon>
        <taxon>Physalacriaceae</taxon>
        <taxon>Armillaria</taxon>
    </lineage>
</organism>
<accession>A0A2H3D3S1</accession>
<sequence>MSTLTSGVASVIHGIAQWFTSQDIDDFHITHSLPKVLSRRSFINGGFDPGKDQTENELDELERLERQLAARYNMAHAWGIDSVEVFGEAKARAFSERTPHMWDPREIENDFSSGTGACCEREFEGIGKASILGRVSIRARLAFALSA</sequence>
<proteinExistence type="predicted"/>
<dbReference type="EMBL" id="KZ293673">
    <property type="protein sequence ID" value="PBK88394.1"/>
    <property type="molecule type" value="Genomic_DNA"/>
</dbReference>
<dbReference type="Proteomes" id="UP000217790">
    <property type="component" value="Unassembled WGS sequence"/>
</dbReference>
<reference evidence="2" key="1">
    <citation type="journal article" date="2017" name="Nat. Ecol. Evol.">
        <title>Genome expansion and lineage-specific genetic innovations in the forest pathogenic fungi Armillaria.</title>
        <authorList>
            <person name="Sipos G."/>
            <person name="Prasanna A.N."/>
            <person name="Walter M.C."/>
            <person name="O'Connor E."/>
            <person name="Balint B."/>
            <person name="Krizsan K."/>
            <person name="Kiss B."/>
            <person name="Hess J."/>
            <person name="Varga T."/>
            <person name="Slot J."/>
            <person name="Riley R."/>
            <person name="Boka B."/>
            <person name="Rigling D."/>
            <person name="Barry K."/>
            <person name="Lee J."/>
            <person name="Mihaltcheva S."/>
            <person name="LaButti K."/>
            <person name="Lipzen A."/>
            <person name="Waldron R."/>
            <person name="Moloney N.M."/>
            <person name="Sperisen C."/>
            <person name="Kredics L."/>
            <person name="Vagvoelgyi C."/>
            <person name="Patrignani A."/>
            <person name="Fitzpatrick D."/>
            <person name="Nagy I."/>
            <person name="Doyle S."/>
            <person name="Anderson J.B."/>
            <person name="Grigoriev I.V."/>
            <person name="Gueldener U."/>
            <person name="Muensterkoetter M."/>
            <person name="Nagy L.G."/>
        </authorList>
    </citation>
    <scope>NUCLEOTIDE SEQUENCE [LARGE SCALE GENOMIC DNA]</scope>
    <source>
        <strain evidence="2">Ar21-2</strain>
    </source>
</reference>
<name>A0A2H3D3S1_ARMGA</name>
<protein>
    <submittedName>
        <fullName evidence="1">Uncharacterized protein</fullName>
    </submittedName>
</protein>